<dbReference type="Proteomes" id="UP000238634">
    <property type="component" value="Unassembled WGS sequence"/>
</dbReference>
<dbReference type="STRING" id="1920490.GCA_001895925_04049"/>
<organism evidence="1 2">
    <name type="scientific">Phormidesmis priestleyi ULC007</name>
    <dbReference type="NCBI Taxonomy" id="1920490"/>
    <lineage>
        <taxon>Bacteria</taxon>
        <taxon>Bacillati</taxon>
        <taxon>Cyanobacteriota</taxon>
        <taxon>Cyanophyceae</taxon>
        <taxon>Leptolyngbyales</taxon>
        <taxon>Leptolyngbyaceae</taxon>
        <taxon>Phormidesmis</taxon>
    </lineage>
</organism>
<protein>
    <submittedName>
        <fullName evidence="1">Uncharacterized protein</fullName>
    </submittedName>
</protein>
<accession>A0A2T1DHM9</accession>
<keyword evidence="2" id="KW-1185">Reference proteome</keyword>
<evidence type="ECO:0000313" key="1">
    <source>
        <dbReference type="EMBL" id="PSB19983.1"/>
    </source>
</evidence>
<gene>
    <name evidence="1" type="ORF">C7B65_10020</name>
</gene>
<proteinExistence type="predicted"/>
<dbReference type="EMBL" id="PVWG01000008">
    <property type="protein sequence ID" value="PSB19983.1"/>
    <property type="molecule type" value="Genomic_DNA"/>
</dbReference>
<comment type="caution">
    <text evidence="1">The sequence shown here is derived from an EMBL/GenBank/DDBJ whole genome shotgun (WGS) entry which is preliminary data.</text>
</comment>
<dbReference type="RefSeq" id="WP_073071207.1">
    <property type="nucleotide sequence ID" value="NZ_PVWG01000008.1"/>
</dbReference>
<name>A0A2T1DHM9_9CYAN</name>
<evidence type="ECO:0000313" key="2">
    <source>
        <dbReference type="Proteomes" id="UP000238634"/>
    </source>
</evidence>
<dbReference type="AlphaFoldDB" id="A0A2T1DHM9"/>
<reference evidence="1 2" key="1">
    <citation type="submission" date="2018-02" db="EMBL/GenBank/DDBJ databases">
        <authorList>
            <person name="Cohen D.B."/>
            <person name="Kent A.D."/>
        </authorList>
    </citation>
    <scope>NUCLEOTIDE SEQUENCE [LARGE SCALE GENOMIC DNA]</scope>
    <source>
        <strain evidence="1 2">ULC007</strain>
    </source>
</reference>
<reference evidence="1 2" key="2">
    <citation type="submission" date="2018-03" db="EMBL/GenBank/DDBJ databases">
        <title>The ancient ancestry and fast evolution of plastids.</title>
        <authorList>
            <person name="Moore K.R."/>
            <person name="Magnabosco C."/>
            <person name="Momper L."/>
            <person name="Gold D.A."/>
            <person name="Bosak T."/>
            <person name="Fournier G.P."/>
        </authorList>
    </citation>
    <scope>NUCLEOTIDE SEQUENCE [LARGE SCALE GENOMIC DNA]</scope>
    <source>
        <strain evidence="1 2">ULC007</strain>
    </source>
</reference>
<sequence>MKGSSRSEVKPTAVRQPRYGKEEFAQRCDALCESQVRSLRNNHHQILDLLKTRFVVQSVQFYYFYVR</sequence>